<sequence>MKILLKKLVPILVTVVFTSACGLSDTVQSNDDTDINEVQRLEPTVSNLSASERKHHWEYEDNSNETLEGYPNGKSWNEIGVEIISSRESLLTELDLFYSALEKKELPEYTIDYTFYLHNVLLAYEQGNEFSTHYNLFMDVVPKRIHNLQELQLHTKEVDFVREYYLEAMIVHHDAIQSIGEHSMDINNEIFDPQIKLALNDTVREGYHLLALVGLQLIKIGEMTDIIELDEVNELKRFVDYRLIEEKL</sequence>
<name>A0ABT5VD84_9BACI</name>
<feature type="chain" id="PRO_5046076106" evidence="1">
    <location>
        <begin position="23"/>
        <end position="248"/>
    </location>
</feature>
<gene>
    <name evidence="2" type="ORF">N7Z68_08400</name>
</gene>
<dbReference type="PROSITE" id="PS51257">
    <property type="entry name" value="PROKAR_LIPOPROTEIN"/>
    <property type="match status" value="1"/>
</dbReference>
<evidence type="ECO:0000313" key="3">
    <source>
        <dbReference type="Proteomes" id="UP001148125"/>
    </source>
</evidence>
<evidence type="ECO:0000256" key="1">
    <source>
        <dbReference type="SAM" id="SignalP"/>
    </source>
</evidence>
<keyword evidence="1" id="KW-0732">Signal</keyword>
<keyword evidence="3" id="KW-1185">Reference proteome</keyword>
<feature type="signal peptide" evidence="1">
    <location>
        <begin position="1"/>
        <end position="22"/>
    </location>
</feature>
<dbReference type="RefSeq" id="WP_275118023.1">
    <property type="nucleotide sequence ID" value="NZ_JAOTPO010000004.1"/>
</dbReference>
<evidence type="ECO:0000313" key="2">
    <source>
        <dbReference type="EMBL" id="MDE5413406.1"/>
    </source>
</evidence>
<protein>
    <submittedName>
        <fullName evidence="2">Uncharacterized protein</fullName>
    </submittedName>
</protein>
<proteinExistence type="predicted"/>
<reference evidence="2" key="1">
    <citation type="submission" date="2024-05" db="EMBL/GenBank/DDBJ databases">
        <title>Alkalihalobacillus sp. strain MEB203 novel alkaliphilic bacterium from Lonar Lake, India.</title>
        <authorList>
            <person name="Joshi A."/>
            <person name="Thite S."/>
            <person name="Mengade P."/>
        </authorList>
    </citation>
    <scope>NUCLEOTIDE SEQUENCE</scope>
    <source>
        <strain evidence="2">MEB 203</strain>
    </source>
</reference>
<dbReference type="Proteomes" id="UP001148125">
    <property type="component" value="Unassembled WGS sequence"/>
</dbReference>
<organism evidence="2 3">
    <name type="scientific">Alkalihalobacterium chitinilyticum</name>
    <dbReference type="NCBI Taxonomy" id="2980103"/>
    <lineage>
        <taxon>Bacteria</taxon>
        <taxon>Bacillati</taxon>
        <taxon>Bacillota</taxon>
        <taxon>Bacilli</taxon>
        <taxon>Bacillales</taxon>
        <taxon>Bacillaceae</taxon>
        <taxon>Alkalihalobacterium</taxon>
    </lineage>
</organism>
<comment type="caution">
    <text evidence="2">The sequence shown here is derived from an EMBL/GenBank/DDBJ whole genome shotgun (WGS) entry which is preliminary data.</text>
</comment>
<dbReference type="EMBL" id="JAOTPO010000004">
    <property type="protein sequence ID" value="MDE5413406.1"/>
    <property type="molecule type" value="Genomic_DNA"/>
</dbReference>
<accession>A0ABT5VD84</accession>